<dbReference type="AlphaFoldDB" id="A0A076PDJ4"/>
<feature type="compositionally biased region" description="Basic and acidic residues" evidence="1">
    <location>
        <begin position="101"/>
        <end position="112"/>
    </location>
</feature>
<dbReference type="GO" id="GO:0003677">
    <property type="term" value="F:DNA binding"/>
    <property type="evidence" value="ECO:0007669"/>
    <property type="project" value="InterPro"/>
</dbReference>
<name>A0A076PDJ4_COMTE</name>
<dbReference type="HOGENOM" id="CLU_117503_5_0_4"/>
<evidence type="ECO:0000259" key="2">
    <source>
        <dbReference type="SMART" id="SM00528"/>
    </source>
</evidence>
<dbReference type="EMBL" id="CP006704">
    <property type="protein sequence ID" value="AIJ44874.1"/>
    <property type="molecule type" value="Genomic_DNA"/>
</dbReference>
<sequence length="112" mass="12864">MPSYQELIAQKSALDKRIEEARSTEAKEALATVKQLIATFGFTSQQVFPWKPEEKKKVEARYYDPESGATWTGRGKPPKWIEGKDRNQYEIKTTPTVDFSAPRDEKNPFPVQ</sequence>
<dbReference type="Gene3D" id="4.10.430.30">
    <property type="match status" value="1"/>
</dbReference>
<evidence type="ECO:0000256" key="1">
    <source>
        <dbReference type="SAM" id="MobiDB-lite"/>
    </source>
</evidence>
<dbReference type="SUPFAM" id="SSF81273">
    <property type="entry name" value="H-NS histone-like proteins"/>
    <property type="match status" value="1"/>
</dbReference>
<organism evidence="3 4">
    <name type="scientific">Comamonas testosteroni TK102</name>
    <dbReference type="NCBI Taxonomy" id="1392005"/>
    <lineage>
        <taxon>Bacteria</taxon>
        <taxon>Pseudomonadati</taxon>
        <taxon>Pseudomonadota</taxon>
        <taxon>Betaproteobacteria</taxon>
        <taxon>Burkholderiales</taxon>
        <taxon>Comamonadaceae</taxon>
        <taxon>Comamonas</taxon>
    </lineage>
</organism>
<feature type="domain" description="DNA-binding protein H-NS-like C-terminal" evidence="2">
    <location>
        <begin position="52"/>
        <end position="91"/>
    </location>
</feature>
<reference evidence="3 4" key="1">
    <citation type="journal article" date="2014" name="Genome Announc.">
        <title>Complete Genome Sequence of Polychlorinated Biphenyl Degrader Comamonas testosteroni TK102 (NBRC 109938).</title>
        <authorList>
            <person name="Fukuda K."/>
            <person name="Hosoyama A."/>
            <person name="Tsuchikane K."/>
            <person name="Ohji S."/>
            <person name="Yamazoe A."/>
            <person name="Fujita N."/>
            <person name="Shintani M."/>
            <person name="Kimbara K."/>
        </authorList>
    </citation>
    <scope>NUCLEOTIDE SEQUENCE [LARGE SCALE GENOMIC DNA]</scope>
    <source>
        <strain evidence="3">TK102</strain>
    </source>
</reference>
<dbReference type="Pfam" id="PF00816">
    <property type="entry name" value="Histone_HNS"/>
    <property type="match status" value="1"/>
</dbReference>
<dbReference type="RefSeq" id="WP_019043015.1">
    <property type="nucleotide sequence ID" value="NZ_CP006704.1"/>
</dbReference>
<accession>A0A076PDJ4</accession>
<dbReference type="InterPro" id="IPR027444">
    <property type="entry name" value="H-NS_C_dom"/>
</dbReference>
<dbReference type="Proteomes" id="UP000028782">
    <property type="component" value="Chromosome"/>
</dbReference>
<gene>
    <name evidence="3" type="ORF">O987_03525</name>
</gene>
<evidence type="ECO:0000313" key="4">
    <source>
        <dbReference type="Proteomes" id="UP000028782"/>
    </source>
</evidence>
<dbReference type="SMART" id="SM00528">
    <property type="entry name" value="HNS"/>
    <property type="match status" value="1"/>
</dbReference>
<proteinExistence type="predicted"/>
<feature type="region of interest" description="Disordered" evidence="1">
    <location>
        <begin position="65"/>
        <end position="112"/>
    </location>
</feature>
<protein>
    <submittedName>
        <fullName evidence="3">Histone</fullName>
    </submittedName>
</protein>
<dbReference type="KEGG" id="ctes:O987_03525"/>
<evidence type="ECO:0000313" key="3">
    <source>
        <dbReference type="EMBL" id="AIJ44874.1"/>
    </source>
</evidence>
<feature type="compositionally biased region" description="Basic and acidic residues" evidence="1">
    <location>
        <begin position="79"/>
        <end position="89"/>
    </location>
</feature>